<dbReference type="AlphaFoldDB" id="A0A6J4RW45"/>
<protein>
    <submittedName>
        <fullName evidence="2">Uncharacterized protein</fullName>
    </submittedName>
</protein>
<accession>A0A6J4RW45</accession>
<evidence type="ECO:0000256" key="1">
    <source>
        <dbReference type="SAM" id="Phobius"/>
    </source>
</evidence>
<name>A0A6J4RW45_9ACTN</name>
<proteinExistence type="predicted"/>
<organism evidence="2">
    <name type="scientific">uncultured Solirubrobacteraceae bacterium</name>
    <dbReference type="NCBI Taxonomy" id="1162706"/>
    <lineage>
        <taxon>Bacteria</taxon>
        <taxon>Bacillati</taxon>
        <taxon>Actinomycetota</taxon>
        <taxon>Thermoleophilia</taxon>
        <taxon>Solirubrobacterales</taxon>
        <taxon>Solirubrobacteraceae</taxon>
        <taxon>environmental samples</taxon>
    </lineage>
</organism>
<reference evidence="2" key="1">
    <citation type="submission" date="2020-02" db="EMBL/GenBank/DDBJ databases">
        <authorList>
            <person name="Meier V. D."/>
        </authorList>
    </citation>
    <scope>NUCLEOTIDE SEQUENCE</scope>
    <source>
        <strain evidence="2">AVDCRST_MAG69</strain>
    </source>
</reference>
<feature type="transmembrane region" description="Helical" evidence="1">
    <location>
        <begin position="17"/>
        <end position="35"/>
    </location>
</feature>
<sequence length="439" mass="44260">MPLNPLRSAQGQAGSDYVGLLALIGIVTAAAIAVVKPPPIPAAITSTLRHAICLAGGGICTASEARAAGLAACVVHVRSDAEEVGAVLAVVRLRRGDVAIFERRSDGSAVVSFLDANAIGAHAGVGIALGAIGARGTATAAAGVAFNTGRSYEFSAESQARAFLRRYAEGETTAGEALDLARRLSPARAGQQPPAPASVSFEAGSWAELDADLEAPLPGVGGRLSGGAQASTGRLLGRRVAGARTTWYVRVEAGAAARLGAVIGAVGASGRADVVLEVTTEKGRAVAAAVSGSAAGGGDLGLYGHTTDLASLSRRLRAAGAGAGGAGREGRFIQTSVALDLAVRENRDAVGGVLDVLRFRVPPAEWSARLDALGARLDADGRIDVSVFRSATREKVRSAQVAIGAGIGVELVAGHETRELVAAWSAHGGPLREREDCVA</sequence>
<keyword evidence="1" id="KW-1133">Transmembrane helix</keyword>
<dbReference type="EMBL" id="CADCVP010000088">
    <property type="protein sequence ID" value="CAA9479079.1"/>
    <property type="molecule type" value="Genomic_DNA"/>
</dbReference>
<evidence type="ECO:0000313" key="2">
    <source>
        <dbReference type="EMBL" id="CAA9479079.1"/>
    </source>
</evidence>
<gene>
    <name evidence="2" type="ORF">AVDCRST_MAG69-655</name>
</gene>
<keyword evidence="1" id="KW-0812">Transmembrane</keyword>
<keyword evidence="1" id="KW-0472">Membrane</keyword>